<keyword evidence="5" id="KW-1185">Reference proteome</keyword>
<dbReference type="Pfam" id="PF04434">
    <property type="entry name" value="SWIM"/>
    <property type="match status" value="1"/>
</dbReference>
<keyword evidence="1" id="KW-0863">Zinc-finger</keyword>
<feature type="domain" description="SWIM-type" evidence="3">
    <location>
        <begin position="61"/>
        <end position="94"/>
    </location>
</feature>
<evidence type="ECO:0000313" key="4">
    <source>
        <dbReference type="EMBL" id="MBB6672107.1"/>
    </source>
</evidence>
<keyword evidence="1" id="KW-0862">Zinc</keyword>
<dbReference type="AlphaFoldDB" id="A0A7X0RR42"/>
<comment type="caution">
    <text evidence="4">The sequence shown here is derived from an EMBL/GenBank/DDBJ whole genome shotgun (WGS) entry which is preliminary data.</text>
</comment>
<name>A0A7X0RR42_9BACL</name>
<proteinExistence type="predicted"/>
<dbReference type="InterPro" id="IPR007527">
    <property type="entry name" value="Znf_SWIM"/>
</dbReference>
<sequence length="538" mass="60805">MQPNYVMDDTQWHQLVEDAAEHFNDLTLKRGFQYYKQERVLQLRAAAAGRIAAVVMDEERCQVEIDLTRLADSRCSCQAASGCKHIAAALMAYAERQGRSVNALANAKTAAAAQRAAQAVPAGGVARPQELADRIPGMSAAEWRELFARVTAPLAHETRNVQYVKDALTAIGRLKPALSPVPMRLFALHAQLLVLEEVMKPARASWQQLGSHMGYHTHLAASELQDAIRAALAEGLDLADEPEQWARVEETLAAIRGKMLSESGAQAEYFDIYDRLWRHGIRANLKDRQRYEEELRQLRSAGAKAEAASKRTLLTQALAQSRMRFYLGEDEAAWTLLQEAAGRKLDLLSGDLYRFLADLSEAEDWARLLAWLEAIAPLLANHANRNHLSEYAAYWEIVAARLPGAEARMWDALGRMLPYAGDIYEAQMRARGEWHRWVDYQLSAGREPLDFRATELQPLEKEAPEALLPFYHQAVERYVAEKNRAGYKAAARLLKRLAKLYKKMKLESRWELFLDAFAARHSRLRALQEELRKGKLIP</sequence>
<evidence type="ECO:0000256" key="2">
    <source>
        <dbReference type="SAM" id="Coils"/>
    </source>
</evidence>
<gene>
    <name evidence="4" type="ORF">H7C19_15615</name>
</gene>
<evidence type="ECO:0000259" key="3">
    <source>
        <dbReference type="PROSITE" id="PS50966"/>
    </source>
</evidence>
<feature type="coiled-coil region" evidence="2">
    <location>
        <begin position="281"/>
        <end position="308"/>
    </location>
</feature>
<dbReference type="Proteomes" id="UP000547209">
    <property type="component" value="Unassembled WGS sequence"/>
</dbReference>
<evidence type="ECO:0000313" key="5">
    <source>
        <dbReference type="Proteomes" id="UP000547209"/>
    </source>
</evidence>
<keyword evidence="2" id="KW-0175">Coiled coil</keyword>
<accession>A0A7X0RR42</accession>
<dbReference type="PROSITE" id="PS50966">
    <property type="entry name" value="ZF_SWIM"/>
    <property type="match status" value="1"/>
</dbReference>
<organism evidence="4 5">
    <name type="scientific">Cohnella nanjingensis</name>
    <dbReference type="NCBI Taxonomy" id="1387779"/>
    <lineage>
        <taxon>Bacteria</taxon>
        <taxon>Bacillati</taxon>
        <taxon>Bacillota</taxon>
        <taxon>Bacilli</taxon>
        <taxon>Bacillales</taxon>
        <taxon>Paenibacillaceae</taxon>
        <taxon>Cohnella</taxon>
    </lineage>
</organism>
<protein>
    <submittedName>
        <fullName evidence="4">SWIM zinc finger family protein</fullName>
    </submittedName>
</protein>
<dbReference type="GO" id="GO:0008270">
    <property type="term" value="F:zinc ion binding"/>
    <property type="evidence" value="ECO:0007669"/>
    <property type="project" value="UniProtKB-KW"/>
</dbReference>
<evidence type="ECO:0000256" key="1">
    <source>
        <dbReference type="PROSITE-ProRule" id="PRU00325"/>
    </source>
</evidence>
<reference evidence="4 5" key="1">
    <citation type="submission" date="2020-08" db="EMBL/GenBank/DDBJ databases">
        <title>Cohnella phylogeny.</title>
        <authorList>
            <person name="Dunlap C."/>
        </authorList>
    </citation>
    <scope>NUCLEOTIDE SEQUENCE [LARGE SCALE GENOMIC DNA]</scope>
    <source>
        <strain evidence="4 5">DSM 28246</strain>
    </source>
</reference>
<keyword evidence="1" id="KW-0479">Metal-binding</keyword>
<dbReference type="EMBL" id="JACJVP010000025">
    <property type="protein sequence ID" value="MBB6672107.1"/>
    <property type="molecule type" value="Genomic_DNA"/>
</dbReference>
<dbReference type="RefSeq" id="WP_185143590.1">
    <property type="nucleotide sequence ID" value="NZ_JACJVP010000025.1"/>
</dbReference>